<accession>A0A8H7AV89</accession>
<dbReference type="InterPro" id="IPR019458">
    <property type="entry name" value="Est1-like_N"/>
</dbReference>
<feature type="domain" description="Telomerase activating protein Est1-like N-terminal" evidence="3">
    <location>
        <begin position="61"/>
        <end position="177"/>
    </location>
</feature>
<dbReference type="Pfam" id="PF10373">
    <property type="entry name" value="EST1_DNA_bind"/>
    <property type="match status" value="1"/>
</dbReference>
<dbReference type="Pfam" id="PF10374">
    <property type="entry name" value="EST1"/>
    <property type="match status" value="1"/>
</dbReference>
<feature type="region of interest" description="Disordered" evidence="1">
    <location>
        <begin position="744"/>
        <end position="767"/>
    </location>
</feature>
<dbReference type="PANTHER" id="PTHR15696">
    <property type="entry name" value="SMG-7 SUPPRESSOR WITH MORPHOLOGICAL EFFECT ON GENITALIA PROTEIN 7"/>
    <property type="match status" value="1"/>
</dbReference>
<feature type="domain" description="DNA/RNA-binding" evidence="2">
    <location>
        <begin position="189"/>
        <end position="476"/>
    </location>
</feature>
<dbReference type="InterPro" id="IPR011990">
    <property type="entry name" value="TPR-like_helical_dom_sf"/>
</dbReference>
<evidence type="ECO:0000259" key="3">
    <source>
        <dbReference type="Pfam" id="PF10374"/>
    </source>
</evidence>
<dbReference type="PANTHER" id="PTHR15696:SF36">
    <property type="entry name" value="NONSENSE-MEDIATED MRNA DECAY FACTOR"/>
    <property type="match status" value="1"/>
</dbReference>
<keyword evidence="5" id="KW-1185">Reference proteome</keyword>
<name>A0A8H7AV89_9EURO</name>
<dbReference type="InterPro" id="IPR045153">
    <property type="entry name" value="Est1/Ebs1-like"/>
</dbReference>
<dbReference type="SUPFAM" id="SSF48452">
    <property type="entry name" value="TPR-like"/>
    <property type="match status" value="1"/>
</dbReference>
<feature type="compositionally biased region" description="Polar residues" evidence="1">
    <location>
        <begin position="707"/>
        <end position="717"/>
    </location>
</feature>
<dbReference type="EMBL" id="JAACFV010000005">
    <property type="protein sequence ID" value="KAF7513636.1"/>
    <property type="molecule type" value="Genomic_DNA"/>
</dbReference>
<dbReference type="InterPro" id="IPR018834">
    <property type="entry name" value="DNA/RNA-bd_Est1-type"/>
</dbReference>
<comment type="caution">
    <text evidence="4">The sequence shown here is derived from an EMBL/GenBank/DDBJ whole genome shotgun (WGS) entry which is preliminary data.</text>
</comment>
<organism evidence="4 5">
    <name type="scientific">Endocarpon pusillum</name>
    <dbReference type="NCBI Taxonomy" id="364733"/>
    <lineage>
        <taxon>Eukaryota</taxon>
        <taxon>Fungi</taxon>
        <taxon>Dikarya</taxon>
        <taxon>Ascomycota</taxon>
        <taxon>Pezizomycotina</taxon>
        <taxon>Eurotiomycetes</taxon>
        <taxon>Chaetothyriomycetidae</taxon>
        <taxon>Verrucariales</taxon>
        <taxon>Verrucariaceae</taxon>
        <taxon>Endocarpon</taxon>
    </lineage>
</organism>
<reference evidence="4" key="1">
    <citation type="submission" date="2020-02" db="EMBL/GenBank/DDBJ databases">
        <authorList>
            <person name="Palmer J.M."/>
        </authorList>
    </citation>
    <scope>NUCLEOTIDE SEQUENCE</scope>
    <source>
        <strain evidence="4">EPUS1.4</strain>
        <tissue evidence="4">Thallus</tissue>
    </source>
</reference>
<dbReference type="Gene3D" id="1.25.40.10">
    <property type="entry name" value="Tetratricopeptide repeat domain"/>
    <property type="match status" value="1"/>
</dbReference>
<gene>
    <name evidence="4" type="ORF">GJ744_008930</name>
</gene>
<sequence>MTSVLFPNQIAFADKVEKELLTLLALKEPTCAEIDVLIAKYRTACETVLFANLAAAAESTEPRLWNAHGMINSKYRSRLASFRDEGGKNGSVERRKLEKRYLDFIKSSMRFYRGHIQRLASHFEGPKEVLEVAYKLHLDTLSADSIIVPAQQEIQLILESCHATLVRLGDLSRYRETELNTRERNWAPAVGYYDLATAIKPSSGASHNQLAVIARADGSHLRTLYHLYRALSVEFPYPRALKNLEIELRKIPDRKNKNQLFPQLPEQHPSIVLQALFVCLHAKLHAGIHFSEHIDLENEVLATLSVELKDRSLNGVLNKMVLSNVAAQHLASLQAAVPAQRGLSAQALTFFVRLNLKTFLTLLRILLQELEQVTVDDDDLGDGSLPNDTSGKLSTAARRILPCLRQYSSWLVSNASHLVGLADHESMRVQIKEFWRVYADGLTLLASTFHKPNLPDLHYLLEEDEDTIAFTPFINPETSRRYYQADGVTRRPRSHDEGVQRHHPSVEMLFRIRGLLEDAISLATKKDDGNGVSVPLMVIDDMRFKFTGKELPLQPTYHKSHSHPHSSLIINRGDVERAKQKSKPVPNPNAHLEDASQSIIPCESVSMLKHPIVDNVIASEVSTHQEPGSAFPRVSHGEPPRTPTAKRSSSADGFYGLPASTSALTEPHETMRPSFPSMMNSPFAPRPGEAPSPQSPPSTAAHGHLQSPASSTPNTLQSSNTRFQASLLRQQAELEMQPQSSIYDLPTTSLSQPPSSPGKNPRFGLGRDMSPFLSPFASSPSVVPEAAMFPTYDVPRPVPEQSRFGAVGQTPPSGQGG</sequence>
<evidence type="ECO:0008006" key="6">
    <source>
        <dbReference type="Google" id="ProtNLM"/>
    </source>
</evidence>
<evidence type="ECO:0000256" key="1">
    <source>
        <dbReference type="SAM" id="MobiDB-lite"/>
    </source>
</evidence>
<dbReference type="AlphaFoldDB" id="A0A8H7AV89"/>
<dbReference type="Proteomes" id="UP000606974">
    <property type="component" value="Unassembled WGS sequence"/>
</dbReference>
<dbReference type="OrthoDB" id="69928at2759"/>
<evidence type="ECO:0000313" key="4">
    <source>
        <dbReference type="EMBL" id="KAF7513636.1"/>
    </source>
</evidence>
<evidence type="ECO:0000313" key="5">
    <source>
        <dbReference type="Proteomes" id="UP000606974"/>
    </source>
</evidence>
<evidence type="ECO:0000259" key="2">
    <source>
        <dbReference type="Pfam" id="PF10373"/>
    </source>
</evidence>
<feature type="compositionally biased region" description="Pro residues" evidence="1">
    <location>
        <begin position="684"/>
        <end position="696"/>
    </location>
</feature>
<feature type="region of interest" description="Disordered" evidence="1">
    <location>
        <begin position="623"/>
        <end position="717"/>
    </location>
</feature>
<protein>
    <recommendedName>
        <fullName evidence="6">Protein SMG7</fullName>
    </recommendedName>
</protein>
<proteinExistence type="predicted"/>